<evidence type="ECO:0000256" key="4">
    <source>
        <dbReference type="SAM" id="SignalP"/>
    </source>
</evidence>
<dbReference type="PANTHER" id="PTHR33376">
    <property type="match status" value="1"/>
</dbReference>
<dbReference type="RefSeq" id="WP_023852055.1">
    <property type="nucleotide sequence ID" value="NZ_CP047170.1"/>
</dbReference>
<organism evidence="5 6">
    <name type="scientific">Ponticoccus alexandrii</name>
    <dbReference type="NCBI Taxonomy" id="1943633"/>
    <lineage>
        <taxon>Bacteria</taxon>
        <taxon>Pseudomonadati</taxon>
        <taxon>Pseudomonadota</taxon>
        <taxon>Alphaproteobacteria</taxon>
        <taxon>Rhodobacterales</taxon>
        <taxon>Roseobacteraceae</taxon>
        <taxon>Ponticoccus</taxon>
    </lineage>
</organism>
<dbReference type="InterPro" id="IPR038404">
    <property type="entry name" value="TRAP_DctP_sf"/>
</dbReference>
<keyword evidence="6" id="KW-1185">Reference proteome</keyword>
<geneLocation type="plasmid" evidence="5 6">
    <name>p-SCP4</name>
</geneLocation>
<protein>
    <submittedName>
        <fullName evidence="5">C4-dicarboxylate ABC transporter substrate-binding protein</fullName>
    </submittedName>
</protein>
<keyword evidence="2 4" id="KW-0732">Signal</keyword>
<feature type="chain" id="PRO_5047427386" evidence="4">
    <location>
        <begin position="24"/>
        <end position="328"/>
    </location>
</feature>
<feature type="signal peptide" evidence="4">
    <location>
        <begin position="1"/>
        <end position="23"/>
    </location>
</feature>
<keyword evidence="5" id="KW-0614">Plasmid</keyword>
<dbReference type="EMBL" id="CP047170">
    <property type="protein sequence ID" value="QRF69356.1"/>
    <property type="molecule type" value="Genomic_DNA"/>
</dbReference>
<evidence type="ECO:0000313" key="5">
    <source>
        <dbReference type="EMBL" id="QRF69356.1"/>
    </source>
</evidence>
<proteinExistence type="predicted"/>
<dbReference type="CDD" id="cd13602">
    <property type="entry name" value="PBP2_TRAP_BpDctp6_7"/>
    <property type="match status" value="1"/>
</dbReference>
<gene>
    <name evidence="5" type="ORF">GQA70_23815</name>
</gene>
<evidence type="ECO:0000256" key="3">
    <source>
        <dbReference type="ARBA" id="ARBA00022764"/>
    </source>
</evidence>
<sequence length="328" mass="35317">MNIRTIATTGLTCALFSGLPAGADEVRFDLANEYSPTSLVASMDQDFIDTVAEKSGDTIVITPHFGGSLGFKSKDHFDLVGDGVLPIAGTYTGAFVGIDRMFALSSMPFLAPDVDGAKRLYEIAKPYYEEIFEQNGQKLLYASPYTPVGIWAGKALSSKEDLKDLKIRTYDAASNEVFQVIGAAPIQTSWSDVVPLLGTGGIDAVLTSDESGVTSNFWDYLSHFNALPYSIAINMTHMNADSFDALSPEQQAAIEEAAALVQERNWKRVEERVARNLDIMAEHGIAVVAPDPELVKDLSLASETVLTNWLADTGDDGKAIVSAFRGGS</sequence>
<dbReference type="PANTHER" id="PTHR33376:SF4">
    <property type="entry name" value="SIALIC ACID-BINDING PERIPLASMIC PROTEIN SIAP"/>
    <property type="match status" value="1"/>
</dbReference>
<comment type="subcellular location">
    <subcellularLocation>
        <location evidence="1">Periplasm</location>
    </subcellularLocation>
</comment>
<name>A0ABX7FH14_9RHOB</name>
<evidence type="ECO:0000256" key="2">
    <source>
        <dbReference type="ARBA" id="ARBA00022729"/>
    </source>
</evidence>
<keyword evidence="3" id="KW-0574">Periplasm</keyword>
<dbReference type="NCBIfam" id="NF037995">
    <property type="entry name" value="TRAP_S1"/>
    <property type="match status" value="1"/>
</dbReference>
<evidence type="ECO:0000256" key="1">
    <source>
        <dbReference type="ARBA" id="ARBA00004418"/>
    </source>
</evidence>
<reference evidence="5 6" key="1">
    <citation type="submission" date="2019-12" db="EMBL/GenBank/DDBJ databases">
        <title>Complete Genome Sequence of a Quorum-Sensing Bacterium,Rhodobacteraceae bacterium C31, Isolated from a marine microalgae symbiotic bacteria.</title>
        <authorList>
            <person name="Zhang Y."/>
        </authorList>
    </citation>
    <scope>NUCLEOTIDE SEQUENCE [LARGE SCALE GENOMIC DNA]</scope>
    <source>
        <strain evidence="5 6">C31</strain>
        <plasmid evidence="5 6">p-SCP4</plasmid>
    </source>
</reference>
<dbReference type="InterPro" id="IPR018389">
    <property type="entry name" value="DctP_fam"/>
</dbReference>
<accession>A0ABX7FH14</accession>
<evidence type="ECO:0000313" key="6">
    <source>
        <dbReference type="Proteomes" id="UP000596387"/>
    </source>
</evidence>
<dbReference type="Proteomes" id="UP000596387">
    <property type="component" value="Plasmid p-SCP4"/>
</dbReference>
<dbReference type="Gene3D" id="3.40.190.170">
    <property type="entry name" value="Bacterial extracellular solute-binding protein, family 7"/>
    <property type="match status" value="1"/>
</dbReference>
<dbReference type="Pfam" id="PF03480">
    <property type="entry name" value="DctP"/>
    <property type="match status" value="1"/>
</dbReference>